<dbReference type="OrthoDB" id="142769at2"/>
<keyword evidence="3 7" id="KW-0479">Metal-binding</keyword>
<evidence type="ECO:0000256" key="4">
    <source>
        <dbReference type="ARBA" id="ARBA00023002"/>
    </source>
</evidence>
<dbReference type="Pfam" id="PF00067">
    <property type="entry name" value="p450"/>
    <property type="match status" value="1"/>
</dbReference>
<name>A0A6P2C199_9ACTN</name>
<dbReference type="RefSeq" id="WP_145852636.1">
    <property type="nucleotide sequence ID" value="NZ_RPFW01000002.1"/>
</dbReference>
<dbReference type="PANTHER" id="PTHR46696">
    <property type="entry name" value="P450, PUTATIVE (EUROFUNG)-RELATED"/>
    <property type="match status" value="1"/>
</dbReference>
<dbReference type="AlphaFoldDB" id="A0A6P2C199"/>
<evidence type="ECO:0000256" key="7">
    <source>
        <dbReference type="RuleBase" id="RU000461"/>
    </source>
</evidence>
<dbReference type="Proteomes" id="UP000460272">
    <property type="component" value="Unassembled WGS sequence"/>
</dbReference>
<dbReference type="InterPro" id="IPR001128">
    <property type="entry name" value="Cyt_P450"/>
</dbReference>
<accession>A0A6P2C199</accession>
<evidence type="ECO:0000256" key="6">
    <source>
        <dbReference type="ARBA" id="ARBA00023033"/>
    </source>
</evidence>
<evidence type="ECO:0000256" key="2">
    <source>
        <dbReference type="ARBA" id="ARBA00022617"/>
    </source>
</evidence>
<dbReference type="PRINTS" id="PR00359">
    <property type="entry name" value="BP450"/>
</dbReference>
<reference evidence="8 9" key="1">
    <citation type="submission" date="2018-11" db="EMBL/GenBank/DDBJ databases">
        <title>Trebonia kvetii gen.nov., sp.nov., a novel acidophilic actinobacterium, and proposal of the new actinobacterial family Treboniaceae fam. nov.</title>
        <authorList>
            <person name="Rapoport D."/>
            <person name="Sagova-Mareckova M."/>
            <person name="Sedlacek I."/>
            <person name="Provaznik J."/>
            <person name="Kralova S."/>
            <person name="Pavlinic D."/>
            <person name="Benes V."/>
            <person name="Kopecky J."/>
        </authorList>
    </citation>
    <scope>NUCLEOTIDE SEQUENCE [LARGE SCALE GENOMIC DNA]</scope>
    <source>
        <strain evidence="8 9">15Tr583</strain>
    </source>
</reference>
<keyword evidence="9" id="KW-1185">Reference proteome</keyword>
<dbReference type="GO" id="GO:0005506">
    <property type="term" value="F:iron ion binding"/>
    <property type="evidence" value="ECO:0007669"/>
    <property type="project" value="InterPro"/>
</dbReference>
<dbReference type="Gene3D" id="1.10.630.10">
    <property type="entry name" value="Cytochrome P450"/>
    <property type="match status" value="1"/>
</dbReference>
<evidence type="ECO:0000313" key="8">
    <source>
        <dbReference type="EMBL" id="TVZ04930.1"/>
    </source>
</evidence>
<comment type="caution">
    <text evidence="8">The sequence shown here is derived from an EMBL/GenBank/DDBJ whole genome shotgun (WGS) entry which is preliminary data.</text>
</comment>
<sequence>MSLAEPLMRRVVEPSIVRYFAWRGDPVARWMRPQSKGDPYPLYEDIRRRGLVRSSLGPWVTASHATAETVLRDRRFSSSPVHQRGYQPPSFPLGDPRAELPAGDLLTLDPPDHTRIRRLVSGAFTPRAIAGLEPWIRERAVRLLDQADARGPEFNLIDAFAFPLPIAVICHLLGVPAEDQDKFRAWGHDVVTTLEPQTSRAARHHSQASEIALAGYLRDLVAKRRSDPDDSLLSALIAVEEEGDSLTSAELVSTALLLLVAGFETTVNLIGNGTVALLGERAQWDRLCKEPELISGAIEELLRYDSPVQMTSRTATEDLEVDGTVIRKGIPVIVSIGGANRDPAIFAEPGRLMVDRPEAARHLSFSLGIHHCLGAALARLEGRIAIEELTSRFPGLAMAGTPVRRPLLVLRGFETVPVRAAA</sequence>
<dbReference type="InterPro" id="IPR036396">
    <property type="entry name" value="Cyt_P450_sf"/>
</dbReference>
<gene>
    <name evidence="8" type="ORF">EAS64_09855</name>
</gene>
<dbReference type="GO" id="GO:0004497">
    <property type="term" value="F:monooxygenase activity"/>
    <property type="evidence" value="ECO:0007669"/>
    <property type="project" value="UniProtKB-KW"/>
</dbReference>
<keyword evidence="6 7" id="KW-0503">Monooxygenase</keyword>
<evidence type="ECO:0000256" key="5">
    <source>
        <dbReference type="ARBA" id="ARBA00023004"/>
    </source>
</evidence>
<dbReference type="GO" id="GO:0020037">
    <property type="term" value="F:heme binding"/>
    <property type="evidence" value="ECO:0007669"/>
    <property type="project" value="InterPro"/>
</dbReference>
<dbReference type="GO" id="GO:0016705">
    <property type="term" value="F:oxidoreductase activity, acting on paired donors, with incorporation or reduction of molecular oxygen"/>
    <property type="evidence" value="ECO:0007669"/>
    <property type="project" value="InterPro"/>
</dbReference>
<dbReference type="EMBL" id="RPFW01000002">
    <property type="protein sequence ID" value="TVZ04930.1"/>
    <property type="molecule type" value="Genomic_DNA"/>
</dbReference>
<dbReference type="CDD" id="cd20625">
    <property type="entry name" value="CYP164-like"/>
    <property type="match status" value="1"/>
</dbReference>
<proteinExistence type="inferred from homology"/>
<dbReference type="PANTHER" id="PTHR46696:SF1">
    <property type="entry name" value="CYTOCHROME P450 YJIB-RELATED"/>
    <property type="match status" value="1"/>
</dbReference>
<evidence type="ECO:0000256" key="1">
    <source>
        <dbReference type="ARBA" id="ARBA00010617"/>
    </source>
</evidence>
<keyword evidence="2 7" id="KW-0349">Heme</keyword>
<dbReference type="SUPFAM" id="SSF48264">
    <property type="entry name" value="Cytochrome P450"/>
    <property type="match status" value="1"/>
</dbReference>
<dbReference type="InterPro" id="IPR002397">
    <property type="entry name" value="Cyt_P450_B"/>
</dbReference>
<organism evidence="8 9">
    <name type="scientific">Trebonia kvetii</name>
    <dbReference type="NCBI Taxonomy" id="2480626"/>
    <lineage>
        <taxon>Bacteria</taxon>
        <taxon>Bacillati</taxon>
        <taxon>Actinomycetota</taxon>
        <taxon>Actinomycetes</taxon>
        <taxon>Streptosporangiales</taxon>
        <taxon>Treboniaceae</taxon>
        <taxon>Trebonia</taxon>
    </lineage>
</organism>
<dbReference type="PROSITE" id="PS00086">
    <property type="entry name" value="CYTOCHROME_P450"/>
    <property type="match status" value="1"/>
</dbReference>
<evidence type="ECO:0000256" key="3">
    <source>
        <dbReference type="ARBA" id="ARBA00022723"/>
    </source>
</evidence>
<keyword evidence="5 7" id="KW-0408">Iron</keyword>
<comment type="similarity">
    <text evidence="1 7">Belongs to the cytochrome P450 family.</text>
</comment>
<dbReference type="FunFam" id="1.10.630.10:FF:000018">
    <property type="entry name" value="Cytochrome P450 monooxygenase"/>
    <property type="match status" value="1"/>
</dbReference>
<dbReference type="InterPro" id="IPR017972">
    <property type="entry name" value="Cyt_P450_CS"/>
</dbReference>
<protein>
    <submittedName>
        <fullName evidence="8">Cytochrome P450</fullName>
    </submittedName>
</protein>
<evidence type="ECO:0000313" key="9">
    <source>
        <dbReference type="Proteomes" id="UP000460272"/>
    </source>
</evidence>
<keyword evidence="4 7" id="KW-0560">Oxidoreductase</keyword>